<dbReference type="PROSITE" id="PS50143">
    <property type="entry name" value="BIR_REPEAT_2"/>
    <property type="match status" value="1"/>
</dbReference>
<keyword evidence="1" id="KW-0863">Zinc-finger</keyword>
<organismHost>
    <name type="scientific">Lepidoptera</name>
    <name type="common">moths &amp; butterflies</name>
    <dbReference type="NCBI Taxonomy" id="7088"/>
</organismHost>
<dbReference type="Gene3D" id="1.10.1170.10">
    <property type="entry name" value="Inhibitor Of Apoptosis Protein (2mihbC-IAP-1), Chain A"/>
    <property type="match status" value="2"/>
</dbReference>
<dbReference type="GO" id="GO:0008270">
    <property type="term" value="F:zinc ion binding"/>
    <property type="evidence" value="ECO:0007669"/>
    <property type="project" value="UniProtKB-KW"/>
</dbReference>
<sequence>MNSTLLSADLAPPARLKSMNAVSLTHDEKAELARAGLFYTGDKRRYECAYCAFFMKKMDARAVKYHAFSSCPKSLETLRGDERRRAASFRAFKAGCGKYGSDANALAACGFFYNGRCREAQCSRCGMVVVKLQRGDDLNYIHGVYSPRCAFVVKPTAPSAPPAAPSAPPDDDDDALRPPEVYEDDINCKICFERPRNVCFLPCRHVCACAACARRCAACCICRQTILNKMEIYLH</sequence>
<feature type="domain" description="RING-type" evidence="2">
    <location>
        <begin position="188"/>
        <end position="223"/>
    </location>
</feature>
<keyword evidence="1" id="KW-0862">Zinc</keyword>
<evidence type="ECO:0000259" key="2">
    <source>
        <dbReference type="PROSITE" id="PS50089"/>
    </source>
</evidence>
<dbReference type="Pfam" id="PF00653">
    <property type="entry name" value="BIR"/>
    <property type="match status" value="2"/>
</dbReference>
<accession>A0A513WWB9</accession>
<dbReference type="SUPFAM" id="SSF57924">
    <property type="entry name" value="Inhibitor of apoptosis (IAP) repeat"/>
    <property type="match status" value="2"/>
</dbReference>
<dbReference type="EMBL" id="MK264918">
    <property type="protein sequence ID" value="QDH05922.1"/>
    <property type="molecule type" value="Genomic_DNA"/>
</dbReference>
<dbReference type="Gene3D" id="3.30.40.10">
    <property type="entry name" value="Zinc/RING finger domain, C3HC4 (zinc finger)"/>
    <property type="match status" value="1"/>
</dbReference>
<evidence type="ECO:0000313" key="3">
    <source>
        <dbReference type="EMBL" id="QDH05922.1"/>
    </source>
</evidence>
<organism evidence="3">
    <name type="scientific">Lymantria dispar multicapsid nuclear polyhedrosis virus</name>
    <name type="common">LdMNPV</name>
    <dbReference type="NCBI Taxonomy" id="10449"/>
    <lineage>
        <taxon>Viruses</taxon>
        <taxon>Viruses incertae sedis</taxon>
        <taxon>Naldaviricetes</taxon>
        <taxon>Lefavirales</taxon>
        <taxon>Baculoviridae</taxon>
        <taxon>Alphabaculovirus</taxon>
        <taxon>Alphabaculovirus lydisparis</taxon>
    </lineage>
</organism>
<proteinExistence type="predicted"/>
<dbReference type="InterPro" id="IPR001370">
    <property type="entry name" value="BIR_rpt"/>
</dbReference>
<dbReference type="Pfam" id="PF13920">
    <property type="entry name" value="zf-C3HC4_3"/>
    <property type="match status" value="1"/>
</dbReference>
<dbReference type="InterPro" id="IPR050784">
    <property type="entry name" value="IAP"/>
</dbReference>
<dbReference type="InterPro" id="IPR001841">
    <property type="entry name" value="Znf_RING"/>
</dbReference>
<dbReference type="InterPro" id="IPR013083">
    <property type="entry name" value="Znf_RING/FYVE/PHD"/>
</dbReference>
<keyword evidence="1" id="KW-0479">Metal-binding</keyword>
<name>A0A513WWB9_NPVLD</name>
<dbReference type="PANTHER" id="PTHR10044:SF139">
    <property type="entry name" value="DEATH-ASSOCIATED INHIBITOR OF APOPTOSIS 2"/>
    <property type="match status" value="1"/>
</dbReference>
<dbReference type="PANTHER" id="PTHR10044">
    <property type="entry name" value="INHIBITOR OF APOPTOSIS"/>
    <property type="match status" value="1"/>
</dbReference>
<dbReference type="CDD" id="cd00022">
    <property type="entry name" value="BIR"/>
    <property type="match status" value="1"/>
</dbReference>
<dbReference type="SMART" id="SM00238">
    <property type="entry name" value="BIR"/>
    <property type="match status" value="1"/>
</dbReference>
<dbReference type="PROSITE" id="PS50089">
    <property type="entry name" value="ZF_RING_2"/>
    <property type="match status" value="1"/>
</dbReference>
<protein>
    <submittedName>
        <fullName evidence="3">Ld-IAP-2</fullName>
    </submittedName>
</protein>
<evidence type="ECO:0000256" key="1">
    <source>
        <dbReference type="PROSITE-ProRule" id="PRU00175"/>
    </source>
</evidence>
<reference evidence="3" key="1">
    <citation type="submission" date="2018-12" db="EMBL/GenBank/DDBJ databases">
        <title>The genome sequence and analysis of 3 newly sequenced Lymantria dispar multinucleocapsid nucleopolyhedrovirus strains; H2, J2 and T3 strain.</title>
        <authorList>
            <person name="Gencer D."/>
            <person name="Inan C."/>
            <person name="Nalcacioglu R."/>
            <person name="Yin F."/>
            <person name="Zhu Z."/>
            <person name="Wang J."/>
            <person name="Hu Z."/>
            <person name="Arif B."/>
            <person name="Demirbag Z."/>
            <person name="Demir I."/>
        </authorList>
    </citation>
    <scope>NUCLEOTIDE SEQUENCE</scope>
    <source>
        <strain evidence="3">H2</strain>
    </source>
</reference>